<feature type="chain" id="PRO_5040794589" evidence="1">
    <location>
        <begin position="23"/>
        <end position="174"/>
    </location>
</feature>
<gene>
    <name evidence="2" type="ORF">MON38_08320</name>
</gene>
<dbReference type="RefSeq" id="WP_241935698.1">
    <property type="nucleotide sequence ID" value="NZ_JALBGC010000002.1"/>
</dbReference>
<organism evidence="2 3">
    <name type="scientific">Hymenobacter cyanobacteriorum</name>
    <dbReference type="NCBI Taxonomy" id="2926463"/>
    <lineage>
        <taxon>Bacteria</taxon>
        <taxon>Pseudomonadati</taxon>
        <taxon>Bacteroidota</taxon>
        <taxon>Cytophagia</taxon>
        <taxon>Cytophagales</taxon>
        <taxon>Hymenobacteraceae</taxon>
        <taxon>Hymenobacter</taxon>
    </lineage>
</organism>
<sequence>MRAFFFLCCVTILTLLAPAARAQCVALSDLLAIGADPTAQSSGKVVTDHVSFEWTFVGATPTAKEPSWTFTPSGASAPTARLLVRPQRPGQDVLLKTTQASCLRDLRSELKARKLTAQPVTCPNCEAVRYQAPNFDVTLYSQMKGEFPYVVVVHQVPAGMAPPAPAAAAGSKTP</sequence>
<comment type="caution">
    <text evidence="2">The sequence shown here is derived from an EMBL/GenBank/DDBJ whole genome shotgun (WGS) entry which is preliminary data.</text>
</comment>
<keyword evidence="1" id="KW-0732">Signal</keyword>
<keyword evidence="3" id="KW-1185">Reference proteome</keyword>
<protein>
    <submittedName>
        <fullName evidence="2">Uncharacterized protein</fullName>
    </submittedName>
</protein>
<feature type="signal peptide" evidence="1">
    <location>
        <begin position="1"/>
        <end position="22"/>
    </location>
</feature>
<reference evidence="2" key="1">
    <citation type="submission" date="2022-03" db="EMBL/GenBank/DDBJ databases">
        <title>Bacterial whole genome sequence for Hymenobacter sp. DH14.</title>
        <authorList>
            <person name="Le V."/>
        </authorList>
    </citation>
    <scope>NUCLEOTIDE SEQUENCE</scope>
    <source>
        <strain evidence="2">DH14</strain>
    </source>
</reference>
<dbReference type="EMBL" id="JALBGC010000002">
    <property type="protein sequence ID" value="MCI1187423.1"/>
    <property type="molecule type" value="Genomic_DNA"/>
</dbReference>
<dbReference type="Proteomes" id="UP001139193">
    <property type="component" value="Unassembled WGS sequence"/>
</dbReference>
<evidence type="ECO:0000313" key="2">
    <source>
        <dbReference type="EMBL" id="MCI1187423.1"/>
    </source>
</evidence>
<accession>A0A9X1VF31</accession>
<name>A0A9X1VF31_9BACT</name>
<evidence type="ECO:0000256" key="1">
    <source>
        <dbReference type="SAM" id="SignalP"/>
    </source>
</evidence>
<proteinExistence type="predicted"/>
<dbReference type="AlphaFoldDB" id="A0A9X1VF31"/>
<evidence type="ECO:0000313" key="3">
    <source>
        <dbReference type="Proteomes" id="UP001139193"/>
    </source>
</evidence>